<keyword evidence="5" id="KW-0813">Transport</keyword>
<keyword evidence="6" id="KW-0963">Cytoplasm</keyword>
<dbReference type="GO" id="GO:0000055">
    <property type="term" value="P:ribosomal large subunit export from nucleus"/>
    <property type="evidence" value="ECO:0007669"/>
    <property type="project" value="TreeGrafter"/>
</dbReference>
<evidence type="ECO:0000256" key="12">
    <source>
        <dbReference type="PROSITE-ProRule" id="PRU00723"/>
    </source>
</evidence>
<evidence type="ECO:0000256" key="4">
    <source>
        <dbReference type="ARBA" id="ARBA00017035"/>
    </source>
</evidence>
<comment type="caution">
    <text evidence="15">The sequence shown here is derived from an EMBL/GenBank/DDBJ whole genome shotgun (WGS) entry which is preliminary data.</text>
</comment>
<dbReference type="InterPro" id="IPR006680">
    <property type="entry name" value="Amidohydro-rel"/>
</dbReference>
<feature type="domain" description="C3H1-type" evidence="14">
    <location>
        <begin position="969"/>
        <end position="995"/>
    </location>
</feature>
<dbReference type="Gene3D" id="4.10.1000.10">
    <property type="entry name" value="Zinc finger, CCCH-type"/>
    <property type="match status" value="1"/>
</dbReference>
<dbReference type="SUPFAM" id="SSF90229">
    <property type="entry name" value="CCCH zinc finger"/>
    <property type="match status" value="1"/>
</dbReference>
<dbReference type="Proteomes" id="UP000604046">
    <property type="component" value="Unassembled WGS sequence"/>
</dbReference>
<proteinExistence type="inferred from homology"/>
<dbReference type="OrthoDB" id="203821at2759"/>
<evidence type="ECO:0000313" key="16">
    <source>
        <dbReference type="Proteomes" id="UP000604046"/>
    </source>
</evidence>
<dbReference type="EMBL" id="CAJNDS010002434">
    <property type="protein sequence ID" value="CAE7472502.1"/>
    <property type="molecule type" value="Genomic_DNA"/>
</dbReference>
<organism evidence="15 16">
    <name type="scientific">Symbiodinium natans</name>
    <dbReference type="NCBI Taxonomy" id="878477"/>
    <lineage>
        <taxon>Eukaryota</taxon>
        <taxon>Sar</taxon>
        <taxon>Alveolata</taxon>
        <taxon>Dinophyceae</taxon>
        <taxon>Suessiales</taxon>
        <taxon>Symbiodiniaceae</taxon>
        <taxon>Symbiodinium</taxon>
    </lineage>
</organism>
<comment type="similarity">
    <text evidence="3">Belongs to the NMD3 family.</text>
</comment>
<dbReference type="AlphaFoldDB" id="A0A812S8Y4"/>
<dbReference type="GO" id="GO:0005737">
    <property type="term" value="C:cytoplasm"/>
    <property type="evidence" value="ECO:0007669"/>
    <property type="project" value="UniProtKB-SubCell"/>
</dbReference>
<sequence length="995" mass="111816">MEPAKTKISFIDAHFHVWDVRSETQSGHDPAVLFAPDGTELFDRKAYENSACSLGDDFEHEGGVFLEAVSVCHPGLTGPSYSQHCLSEAAFAAAELLNLPSRTYGLVPTCALEQPDAEEVLTKLSKMPGTRGVRQILNSRPDWPRNTALGDLLDNPTWRDGFGLLQKFNLSFDLQLNPHQFHKAAVFLSSHPGVPVIINHLGSPQMQDLTDNADQYWEGMTELAHLPNTYMKISMLCYADLNWDSNRTVIDAIHRVVRLFGPERCLFATNAPVDAKDGWPPKRLLAAFLEIAKEYPEDSIKLDNDQSSVLGCRRVPRVRNWAELRHRRTLMMLEQLILKHKAHTKLIQLTPCKEGLDFFFNKERDAQDFVSFLKNWAVVRHHESKHLVSHNAQNTTYRFKRTTCVEVCPICRDDLVFLPRKTAQALGGLPPLLLCTKASSQLSLLDPASCRSLDVVAAEYWRKPFHSVAIPSKLTEFIVLDIEESGQAHGRGGSAASIQPCEVEIARVADFGHNDERLTVRSHLGAILHVGDYALGYDLRSLHLGMDEDELGGVPPLEVYLVKKKRPERTKKKKPHPKRGKGRTCGGCGRGKLTARHTLHRAKFVKLELVSQSRLQEAAMKVAAEALLTQLGAKEISKCLHSLEPRHDNSLTIRKSSDLSHDMTEGLYKTRRCKAIVAEAPCRLGEECTFAHSAAELRRFPWPEPLAEHWQGQVSIGVVEHAMFWDLPPSGTRDVVCNRATCLGNPFGTCCYADPSQRPPEDAAGWCAGEHEVLVAAFEEYLQAVLSQDATVDLKEEVLRIAERRSLLLSDAWEKQQLKREDVRAALDALASEVSRGTFFRLLCHCRPYVRCHAELIKRYLDQFAKPDAVATPLPTEGPIDIEGRVWPSSSTAERCSIRTNSWRCTRAGRALDPGSMKTYCAQCWSYHSVVYYWPEGDDVWPERFYRDGYVQYTAGTDGVDEEDVDSAYAERPPCSFYQRGCCKFGDSCWYSHAK</sequence>
<protein>
    <recommendedName>
        <fullName evidence="4">60S ribosomal export protein NMD3</fullName>
    </recommendedName>
</protein>
<evidence type="ECO:0000256" key="13">
    <source>
        <dbReference type="SAM" id="MobiDB-lite"/>
    </source>
</evidence>
<evidence type="ECO:0000256" key="7">
    <source>
        <dbReference type="ARBA" id="ARBA00022723"/>
    </source>
</evidence>
<dbReference type="InterPro" id="IPR036855">
    <property type="entry name" value="Znf_CCCH_sf"/>
</dbReference>
<dbReference type="InterPro" id="IPR032466">
    <property type="entry name" value="Metal_Hydrolase"/>
</dbReference>
<feature type="compositionally biased region" description="Basic residues" evidence="13">
    <location>
        <begin position="566"/>
        <end position="582"/>
    </location>
</feature>
<evidence type="ECO:0000256" key="2">
    <source>
        <dbReference type="ARBA" id="ARBA00004496"/>
    </source>
</evidence>
<evidence type="ECO:0000256" key="6">
    <source>
        <dbReference type="ARBA" id="ARBA00022490"/>
    </source>
</evidence>
<keyword evidence="9 12" id="KW-0862">Zinc</keyword>
<dbReference type="Pfam" id="PF04981">
    <property type="entry name" value="NMD3"/>
    <property type="match status" value="1"/>
</dbReference>
<dbReference type="PROSITE" id="PS50103">
    <property type="entry name" value="ZF_C3H1"/>
    <property type="match status" value="2"/>
</dbReference>
<name>A0A812S8Y4_9DINO</name>
<evidence type="ECO:0000256" key="5">
    <source>
        <dbReference type="ARBA" id="ARBA00022448"/>
    </source>
</evidence>
<dbReference type="InterPro" id="IPR000571">
    <property type="entry name" value="Znf_CCCH"/>
</dbReference>
<dbReference type="InterPro" id="IPR007064">
    <property type="entry name" value="Nmd3_N"/>
</dbReference>
<feature type="region of interest" description="Disordered" evidence="13">
    <location>
        <begin position="566"/>
        <end position="587"/>
    </location>
</feature>
<evidence type="ECO:0000256" key="10">
    <source>
        <dbReference type="ARBA" id="ARBA00022927"/>
    </source>
</evidence>
<dbReference type="PANTHER" id="PTHR12746:SF2">
    <property type="entry name" value="60S RIBOSOMAL EXPORT PROTEIN NMD3"/>
    <property type="match status" value="1"/>
</dbReference>
<accession>A0A812S8Y4</accession>
<evidence type="ECO:0000313" key="15">
    <source>
        <dbReference type="EMBL" id="CAE7472502.1"/>
    </source>
</evidence>
<reference evidence="15" key="1">
    <citation type="submission" date="2021-02" db="EMBL/GenBank/DDBJ databases">
        <authorList>
            <person name="Dougan E. K."/>
            <person name="Rhodes N."/>
            <person name="Thang M."/>
            <person name="Chan C."/>
        </authorList>
    </citation>
    <scope>NUCLEOTIDE SEQUENCE</scope>
</reference>
<feature type="zinc finger region" description="C3H1-type" evidence="12">
    <location>
        <begin position="667"/>
        <end position="695"/>
    </location>
</feature>
<keyword evidence="8 12" id="KW-0863">Zinc-finger</keyword>
<comment type="subcellular location">
    <subcellularLocation>
        <location evidence="2">Cytoplasm</location>
    </subcellularLocation>
    <subcellularLocation>
        <location evidence="1">Nucleus</location>
    </subcellularLocation>
</comment>
<dbReference type="InterPro" id="IPR039768">
    <property type="entry name" value="Nmd3"/>
</dbReference>
<evidence type="ECO:0000256" key="11">
    <source>
        <dbReference type="ARBA" id="ARBA00023242"/>
    </source>
</evidence>
<keyword evidence="10" id="KW-0653">Protein transport</keyword>
<dbReference type="SUPFAM" id="SSF51556">
    <property type="entry name" value="Metallo-dependent hydrolases"/>
    <property type="match status" value="1"/>
</dbReference>
<evidence type="ECO:0000256" key="8">
    <source>
        <dbReference type="ARBA" id="ARBA00022771"/>
    </source>
</evidence>
<dbReference type="Pfam" id="PF21193">
    <property type="entry name" value="NMD_SH3"/>
    <property type="match status" value="1"/>
</dbReference>
<dbReference type="SMART" id="SM00356">
    <property type="entry name" value="ZnF_C3H1"/>
    <property type="match status" value="2"/>
</dbReference>
<evidence type="ECO:0000256" key="9">
    <source>
        <dbReference type="ARBA" id="ARBA00022833"/>
    </source>
</evidence>
<dbReference type="PANTHER" id="PTHR12746">
    <property type="entry name" value="NONSENSE-MEDIATED MRNA DECAY PROTEIN 3"/>
    <property type="match status" value="1"/>
</dbReference>
<dbReference type="InterPro" id="IPR048898">
    <property type="entry name" value="OB_NMD3"/>
</dbReference>
<dbReference type="GO" id="GO:0043023">
    <property type="term" value="F:ribosomal large subunit binding"/>
    <property type="evidence" value="ECO:0007669"/>
    <property type="project" value="InterPro"/>
</dbReference>
<evidence type="ECO:0000256" key="3">
    <source>
        <dbReference type="ARBA" id="ARBA00009794"/>
    </source>
</evidence>
<dbReference type="InterPro" id="IPR048899">
    <property type="entry name" value="NMD_SH3"/>
</dbReference>
<feature type="domain" description="C3H1-type" evidence="14">
    <location>
        <begin position="667"/>
        <end position="695"/>
    </location>
</feature>
<dbReference type="Gene3D" id="3.20.20.140">
    <property type="entry name" value="Metal-dependent hydrolases"/>
    <property type="match status" value="1"/>
</dbReference>
<dbReference type="GO" id="GO:0008270">
    <property type="term" value="F:zinc ion binding"/>
    <property type="evidence" value="ECO:0007669"/>
    <property type="project" value="UniProtKB-KW"/>
</dbReference>
<keyword evidence="16" id="KW-1185">Reference proteome</keyword>
<feature type="zinc finger region" description="C3H1-type" evidence="12">
    <location>
        <begin position="969"/>
        <end position="995"/>
    </location>
</feature>
<dbReference type="Pfam" id="PF04909">
    <property type="entry name" value="Amidohydro_2"/>
    <property type="match status" value="1"/>
</dbReference>
<dbReference type="Pfam" id="PF21192">
    <property type="entry name" value="OB_NMD3"/>
    <property type="match status" value="1"/>
</dbReference>
<evidence type="ECO:0000256" key="1">
    <source>
        <dbReference type="ARBA" id="ARBA00004123"/>
    </source>
</evidence>
<gene>
    <name evidence="15" type="primary">NMD3</name>
    <name evidence="15" type="ORF">SNAT2548_LOCUS26542</name>
</gene>
<evidence type="ECO:0000259" key="14">
    <source>
        <dbReference type="PROSITE" id="PS50103"/>
    </source>
</evidence>
<dbReference type="GO" id="GO:0016787">
    <property type="term" value="F:hydrolase activity"/>
    <property type="evidence" value="ECO:0007669"/>
    <property type="project" value="InterPro"/>
</dbReference>
<keyword evidence="11" id="KW-0539">Nucleus</keyword>
<keyword evidence="7 12" id="KW-0479">Metal-binding</keyword>
<dbReference type="GO" id="GO:0005634">
    <property type="term" value="C:nucleus"/>
    <property type="evidence" value="ECO:0007669"/>
    <property type="project" value="UniProtKB-SubCell"/>
</dbReference>
<dbReference type="GO" id="GO:0015031">
    <property type="term" value="P:protein transport"/>
    <property type="evidence" value="ECO:0007669"/>
    <property type="project" value="UniProtKB-KW"/>
</dbReference>